<evidence type="ECO:0000256" key="6">
    <source>
        <dbReference type="ARBA" id="ARBA00023033"/>
    </source>
</evidence>
<dbReference type="GO" id="GO:0020037">
    <property type="term" value="F:heme binding"/>
    <property type="evidence" value="ECO:0007669"/>
    <property type="project" value="InterPro"/>
</dbReference>
<dbReference type="PRINTS" id="PR00385">
    <property type="entry name" value="P450"/>
</dbReference>
<keyword evidence="13" id="KW-1185">Reference proteome</keyword>
<feature type="transmembrane region" description="Helical" evidence="9">
    <location>
        <begin position="6"/>
        <end position="23"/>
    </location>
</feature>
<dbReference type="Pfam" id="PF00067">
    <property type="entry name" value="p450"/>
    <property type="match status" value="1"/>
</dbReference>
<dbReference type="KEGG" id="mtr:11441132"/>
<dbReference type="InterPro" id="IPR002401">
    <property type="entry name" value="Cyt_P450_E_grp-I"/>
</dbReference>
<dbReference type="OMA" id="VACQNMT"/>
<evidence type="ECO:0000256" key="8">
    <source>
        <dbReference type="RuleBase" id="RU000461"/>
    </source>
</evidence>
<feature type="binding site" description="axial binding residue" evidence="7">
    <location>
        <position position="462"/>
    </location>
    <ligand>
        <name>heme</name>
        <dbReference type="ChEBI" id="CHEBI:30413"/>
    </ligand>
    <ligandPart>
        <name>Fe</name>
        <dbReference type="ChEBI" id="CHEBI:18248"/>
    </ligandPart>
</feature>
<keyword evidence="9" id="KW-1133">Transmembrane helix</keyword>
<evidence type="ECO:0000256" key="5">
    <source>
        <dbReference type="ARBA" id="ARBA00023004"/>
    </source>
</evidence>
<dbReference type="eggNOG" id="KOG0156">
    <property type="taxonomic scope" value="Eukaryota"/>
</dbReference>
<dbReference type="Proteomes" id="UP000265566">
    <property type="component" value="Chromosome 6"/>
</dbReference>
<protein>
    <submittedName>
        <fullName evidence="10">Cytochrome P450 family protein</fullName>
    </submittedName>
    <submittedName>
        <fullName evidence="11">Putative cytochrome P450</fullName>
    </submittedName>
</protein>
<evidence type="ECO:0000256" key="2">
    <source>
        <dbReference type="ARBA" id="ARBA00022617"/>
    </source>
</evidence>
<keyword evidence="9" id="KW-0812">Transmembrane</keyword>
<evidence type="ECO:0000313" key="13">
    <source>
        <dbReference type="Proteomes" id="UP000002051"/>
    </source>
</evidence>
<dbReference type="PANTHER" id="PTHR47947:SF49">
    <property type="entry name" value="CYTOCHROME P450 FAMILY PROTEIN"/>
    <property type="match status" value="1"/>
</dbReference>
<dbReference type="EMBL" id="PSQE01000006">
    <property type="protein sequence ID" value="RHN51288.1"/>
    <property type="molecule type" value="Genomic_DNA"/>
</dbReference>
<sequence length="525" mass="59919">MDFSQNTIAIGLLSAIFLFIILFNHSRSIKTKQPPMVAGAWPIIGHLPLLSKSQATHHLLGAMADKYGPIFTIKLGTATTLVINNWETAKECYTTNDTAVSYRPNLVAFKHMTYNHAMLGFAPYGPFWREMRKIVTLSFLSNHRIDLLTHVRVSEVQTSIKELFSIWKNKRDENGYLLVEMKKWFHELAFNTALRMVAGKRYFGESVMVKEEEANRCLNALRDYMRLIGVFPIADAIPFLRWFDFGGHEKSMKENFKELDTVVTEWLNEHKNKREDGGDDKSKGDHDFIDVMLSTIDGTNIHGFDSDTIIKATTMALVLGATDTSSVTHIWALCLLLNNPHALEKVKEEIDRHIGKERLCITESDINKLVYLQAVVKETLRLYPASPLSGIREFREDCNIGGYHVKKGTRLFTNLWKIQTDPSVWPDPLEFKPGRFLTTHKDVDVKGHHFEFLPFGSGRRICPGISFGLRTAYLTLANFLHSFEVLKTSSEPIDMTAVVETTNIKVTPLEVLIKPRLPFNYYETM</sequence>
<dbReference type="HOGENOM" id="CLU_001570_4_0_1"/>
<dbReference type="EnsemblPlants" id="AES75359">
    <property type="protein sequence ID" value="AES75359"/>
    <property type="gene ID" value="MTR_6g042610"/>
</dbReference>
<dbReference type="PRINTS" id="PR00463">
    <property type="entry name" value="EP450I"/>
</dbReference>
<name>G7KIW4_MEDTR</name>
<dbReference type="CDD" id="cd20654">
    <property type="entry name" value="CYP82"/>
    <property type="match status" value="1"/>
</dbReference>
<keyword evidence="5 7" id="KW-0408">Iron</keyword>
<evidence type="ECO:0000313" key="12">
    <source>
        <dbReference type="EnsemblPlants" id="AES75359"/>
    </source>
</evidence>
<dbReference type="AlphaFoldDB" id="G7KIW4"/>
<dbReference type="GO" id="GO:0005506">
    <property type="term" value="F:iron ion binding"/>
    <property type="evidence" value="ECO:0007669"/>
    <property type="project" value="InterPro"/>
</dbReference>
<keyword evidence="9" id="KW-0472">Membrane</keyword>
<reference evidence="14" key="4">
    <citation type="journal article" date="2018" name="Nat. Plants">
        <title>Whole-genome landscape of Medicago truncatula symbiotic genes.</title>
        <authorList>
            <person name="Pecrix Y."/>
            <person name="Staton S.E."/>
            <person name="Sallet E."/>
            <person name="Lelandais-Briere C."/>
            <person name="Moreau S."/>
            <person name="Carrere S."/>
            <person name="Blein T."/>
            <person name="Jardinaud M.F."/>
            <person name="Latrasse D."/>
            <person name="Zouine M."/>
            <person name="Zahm M."/>
            <person name="Kreplak J."/>
            <person name="Mayjonade B."/>
            <person name="Satge C."/>
            <person name="Perez M."/>
            <person name="Cauet S."/>
            <person name="Marande W."/>
            <person name="Chantry-Darmon C."/>
            <person name="Lopez-Roques C."/>
            <person name="Bouchez O."/>
            <person name="Berard A."/>
            <person name="Debelle F."/>
            <person name="Munos S."/>
            <person name="Bendahmane A."/>
            <person name="Berges H."/>
            <person name="Niebel A."/>
            <person name="Buitink J."/>
            <person name="Frugier F."/>
            <person name="Benhamed M."/>
            <person name="Crespi M."/>
            <person name="Gouzy J."/>
            <person name="Gamas P."/>
        </authorList>
    </citation>
    <scope>NUCLEOTIDE SEQUENCE [LARGE SCALE GENOMIC DNA]</scope>
    <source>
        <strain evidence="14">cv. Jemalong A17</strain>
    </source>
</reference>
<evidence type="ECO:0000313" key="11">
    <source>
        <dbReference type="EMBL" id="RHN51288.1"/>
    </source>
</evidence>
<dbReference type="SUPFAM" id="SSF48264">
    <property type="entry name" value="Cytochrome P450"/>
    <property type="match status" value="1"/>
</dbReference>
<dbReference type="FunFam" id="1.10.630.10:FF:000026">
    <property type="entry name" value="Cytochrome P450 82C4"/>
    <property type="match status" value="1"/>
</dbReference>
<keyword evidence="6 8" id="KW-0503">Monooxygenase</keyword>
<dbReference type="OrthoDB" id="2789670at2759"/>
<dbReference type="InterPro" id="IPR050651">
    <property type="entry name" value="Plant_Cytochrome_P450_Monoox"/>
</dbReference>
<evidence type="ECO:0000313" key="14">
    <source>
        <dbReference type="Proteomes" id="UP000265566"/>
    </source>
</evidence>
<dbReference type="PANTHER" id="PTHR47947">
    <property type="entry name" value="CYTOCHROME P450 82C3-RELATED"/>
    <property type="match status" value="1"/>
</dbReference>
<keyword evidence="3 7" id="KW-0479">Metal-binding</keyword>
<reference evidence="10 13" key="2">
    <citation type="journal article" date="2014" name="BMC Genomics">
        <title>An improved genome release (version Mt4.0) for the model legume Medicago truncatula.</title>
        <authorList>
            <person name="Tang H."/>
            <person name="Krishnakumar V."/>
            <person name="Bidwell S."/>
            <person name="Rosen B."/>
            <person name="Chan A."/>
            <person name="Zhou S."/>
            <person name="Gentzbittel L."/>
            <person name="Childs K.L."/>
            <person name="Yandell M."/>
            <person name="Gundlach H."/>
            <person name="Mayer K.F."/>
            <person name="Schwartz D.C."/>
            <person name="Town C.D."/>
        </authorList>
    </citation>
    <scope>GENOME REANNOTATION</scope>
    <source>
        <strain evidence="12 13">cv. Jemalong A17</strain>
    </source>
</reference>
<dbReference type="STRING" id="3880.G7KIW4"/>
<evidence type="ECO:0000313" key="10">
    <source>
        <dbReference type="EMBL" id="AES75359.1"/>
    </source>
</evidence>
<dbReference type="Gene3D" id="1.10.630.10">
    <property type="entry name" value="Cytochrome P450"/>
    <property type="match status" value="1"/>
</dbReference>
<reference evidence="12" key="3">
    <citation type="submission" date="2015-04" db="UniProtKB">
        <authorList>
            <consortium name="EnsemblPlants"/>
        </authorList>
    </citation>
    <scope>IDENTIFICATION</scope>
    <source>
        <strain evidence="12">cv. Jemalong A17</strain>
    </source>
</reference>
<dbReference type="InterPro" id="IPR001128">
    <property type="entry name" value="Cyt_P450"/>
</dbReference>
<evidence type="ECO:0000256" key="4">
    <source>
        <dbReference type="ARBA" id="ARBA00023002"/>
    </source>
</evidence>
<evidence type="ECO:0000256" key="9">
    <source>
        <dbReference type="SAM" id="Phobius"/>
    </source>
</evidence>
<dbReference type="InterPro" id="IPR017972">
    <property type="entry name" value="Cyt_P450_CS"/>
</dbReference>
<organism evidence="10 13">
    <name type="scientific">Medicago truncatula</name>
    <name type="common">Barrel medic</name>
    <name type="synonym">Medicago tribuloides</name>
    <dbReference type="NCBI Taxonomy" id="3880"/>
    <lineage>
        <taxon>Eukaryota</taxon>
        <taxon>Viridiplantae</taxon>
        <taxon>Streptophyta</taxon>
        <taxon>Embryophyta</taxon>
        <taxon>Tracheophyta</taxon>
        <taxon>Spermatophyta</taxon>
        <taxon>Magnoliopsida</taxon>
        <taxon>eudicotyledons</taxon>
        <taxon>Gunneridae</taxon>
        <taxon>Pentapetalae</taxon>
        <taxon>rosids</taxon>
        <taxon>fabids</taxon>
        <taxon>Fabales</taxon>
        <taxon>Fabaceae</taxon>
        <taxon>Papilionoideae</taxon>
        <taxon>50 kb inversion clade</taxon>
        <taxon>NPAAA clade</taxon>
        <taxon>Hologalegina</taxon>
        <taxon>IRL clade</taxon>
        <taxon>Trifolieae</taxon>
        <taxon>Medicago</taxon>
    </lineage>
</organism>
<dbReference type="PaxDb" id="3880-AES75359"/>
<evidence type="ECO:0000256" key="3">
    <source>
        <dbReference type="ARBA" id="ARBA00022723"/>
    </source>
</evidence>
<evidence type="ECO:0000256" key="1">
    <source>
        <dbReference type="ARBA" id="ARBA00010617"/>
    </source>
</evidence>
<reference evidence="11" key="5">
    <citation type="journal article" date="2018" name="Nat. Plants">
        <title>Whole-genome landscape of Medicago truncatula symbiotic genes.</title>
        <authorList>
            <person name="Pecrix Y."/>
            <person name="Gamas P."/>
            <person name="Carrere S."/>
        </authorList>
    </citation>
    <scope>NUCLEOTIDE SEQUENCE</scope>
    <source>
        <tissue evidence="11">Leaves</tissue>
    </source>
</reference>
<dbReference type="InterPro" id="IPR036396">
    <property type="entry name" value="Cyt_P450_sf"/>
</dbReference>
<dbReference type="EMBL" id="CM001222">
    <property type="protein sequence ID" value="AES75359.1"/>
    <property type="molecule type" value="Genomic_DNA"/>
</dbReference>
<dbReference type="GO" id="GO:0016705">
    <property type="term" value="F:oxidoreductase activity, acting on paired donors, with incorporation or reduction of molecular oxygen"/>
    <property type="evidence" value="ECO:0007669"/>
    <property type="project" value="InterPro"/>
</dbReference>
<evidence type="ECO:0000256" key="7">
    <source>
        <dbReference type="PIRSR" id="PIRSR602401-1"/>
    </source>
</evidence>
<proteinExistence type="inferred from homology"/>
<accession>G7KIW4</accession>
<comment type="cofactor">
    <cofactor evidence="7">
        <name>heme</name>
        <dbReference type="ChEBI" id="CHEBI:30413"/>
    </cofactor>
</comment>
<dbReference type="Proteomes" id="UP000002051">
    <property type="component" value="Chromosome 6"/>
</dbReference>
<dbReference type="PROSITE" id="PS00086">
    <property type="entry name" value="CYTOCHROME_P450"/>
    <property type="match status" value="1"/>
</dbReference>
<dbReference type="GO" id="GO:0004497">
    <property type="term" value="F:monooxygenase activity"/>
    <property type="evidence" value="ECO:0000318"/>
    <property type="project" value="GO_Central"/>
</dbReference>
<dbReference type="Gramene" id="rna35704">
    <property type="protein sequence ID" value="RHN51288.1"/>
    <property type="gene ID" value="gene35704"/>
</dbReference>
<comment type="similarity">
    <text evidence="1 8">Belongs to the cytochrome P450 family.</text>
</comment>
<keyword evidence="2 7" id="KW-0349">Heme</keyword>
<reference evidence="10 13" key="1">
    <citation type="journal article" date="2011" name="Nature">
        <title>The Medicago genome provides insight into the evolution of rhizobial symbioses.</title>
        <authorList>
            <person name="Young N.D."/>
            <person name="Debelle F."/>
            <person name="Oldroyd G.E."/>
            <person name="Geurts R."/>
            <person name="Cannon S.B."/>
            <person name="Udvardi M.K."/>
            <person name="Benedito V.A."/>
            <person name="Mayer K.F."/>
            <person name="Gouzy J."/>
            <person name="Schoof H."/>
            <person name="Van de Peer Y."/>
            <person name="Proost S."/>
            <person name="Cook D.R."/>
            <person name="Meyers B.C."/>
            <person name="Spannagl M."/>
            <person name="Cheung F."/>
            <person name="De Mita S."/>
            <person name="Krishnakumar V."/>
            <person name="Gundlach H."/>
            <person name="Zhou S."/>
            <person name="Mudge J."/>
            <person name="Bharti A.K."/>
            <person name="Murray J.D."/>
            <person name="Naoumkina M.A."/>
            <person name="Rosen B."/>
            <person name="Silverstein K.A."/>
            <person name="Tang H."/>
            <person name="Rombauts S."/>
            <person name="Zhao P.X."/>
            <person name="Zhou P."/>
            <person name="Barbe V."/>
            <person name="Bardou P."/>
            <person name="Bechner M."/>
            <person name="Bellec A."/>
            <person name="Berger A."/>
            <person name="Berges H."/>
            <person name="Bidwell S."/>
            <person name="Bisseling T."/>
            <person name="Choisne N."/>
            <person name="Couloux A."/>
            <person name="Denny R."/>
            <person name="Deshpande S."/>
            <person name="Dai X."/>
            <person name="Doyle J.J."/>
            <person name="Dudez A.M."/>
            <person name="Farmer A.D."/>
            <person name="Fouteau S."/>
            <person name="Franken C."/>
            <person name="Gibelin C."/>
            <person name="Gish J."/>
            <person name="Goldstein S."/>
            <person name="Gonzalez A.J."/>
            <person name="Green P.J."/>
            <person name="Hallab A."/>
            <person name="Hartog M."/>
            <person name="Hua A."/>
            <person name="Humphray S.J."/>
            <person name="Jeong D.H."/>
            <person name="Jing Y."/>
            <person name="Jocker A."/>
            <person name="Kenton S.M."/>
            <person name="Kim D.J."/>
            <person name="Klee K."/>
            <person name="Lai H."/>
            <person name="Lang C."/>
            <person name="Lin S."/>
            <person name="Macmil S.L."/>
            <person name="Magdelenat G."/>
            <person name="Matthews L."/>
            <person name="McCorrison J."/>
            <person name="Monaghan E.L."/>
            <person name="Mun J.H."/>
            <person name="Najar F.Z."/>
            <person name="Nicholson C."/>
            <person name="Noirot C."/>
            <person name="O'Bleness M."/>
            <person name="Paule C.R."/>
            <person name="Poulain J."/>
            <person name="Prion F."/>
            <person name="Qin B."/>
            <person name="Qu C."/>
            <person name="Retzel E.F."/>
            <person name="Riddle C."/>
            <person name="Sallet E."/>
            <person name="Samain S."/>
            <person name="Samson N."/>
            <person name="Sanders I."/>
            <person name="Saurat O."/>
            <person name="Scarpelli C."/>
            <person name="Schiex T."/>
            <person name="Segurens B."/>
            <person name="Severin A.J."/>
            <person name="Sherrier D.J."/>
            <person name="Shi R."/>
            <person name="Sims S."/>
            <person name="Singer S.R."/>
            <person name="Sinharoy S."/>
            <person name="Sterck L."/>
            <person name="Viollet A."/>
            <person name="Wang B.B."/>
            <person name="Wang K."/>
            <person name="Wang M."/>
            <person name="Wang X."/>
            <person name="Warfsmann J."/>
            <person name="Weissenbach J."/>
            <person name="White D.D."/>
            <person name="White J.D."/>
            <person name="Wiley G.B."/>
            <person name="Wincker P."/>
            <person name="Xing Y."/>
            <person name="Yang L."/>
            <person name="Yao Z."/>
            <person name="Ying F."/>
            <person name="Zhai J."/>
            <person name="Zhou L."/>
            <person name="Zuber A."/>
            <person name="Denarie J."/>
            <person name="Dixon R.A."/>
            <person name="May G.D."/>
            <person name="Schwartz D.C."/>
            <person name="Rogers J."/>
            <person name="Quetier F."/>
            <person name="Town C.D."/>
            <person name="Roe B.A."/>
        </authorList>
    </citation>
    <scope>NUCLEOTIDE SEQUENCE [LARGE SCALE GENOMIC DNA]</scope>
    <source>
        <strain evidence="10">A17</strain>
        <strain evidence="12 13">cv. Jemalong A17</strain>
    </source>
</reference>
<keyword evidence="4 8" id="KW-0560">Oxidoreductase</keyword>
<gene>
    <name evidence="12" type="primary">11441132</name>
    <name evidence="10" type="ordered locus">MTR_6g042610</name>
    <name evidence="11" type="ORF">MtrunA17_Chr6g0466941</name>
</gene>